<dbReference type="SMART" id="SM00448">
    <property type="entry name" value="REC"/>
    <property type="match status" value="1"/>
</dbReference>
<dbReference type="EMBL" id="CP015136">
    <property type="protein sequence ID" value="AMY07125.1"/>
    <property type="molecule type" value="Genomic_DNA"/>
</dbReference>
<keyword evidence="11" id="KW-1185">Reference proteome</keyword>
<dbReference type="KEGG" id="abac:LuPra_00292"/>
<dbReference type="FunFam" id="1.10.10.10:FF:000005">
    <property type="entry name" value="Two-component system response regulator"/>
    <property type="match status" value="1"/>
</dbReference>
<keyword evidence="1 6" id="KW-0597">Phosphoprotein</keyword>
<dbReference type="SUPFAM" id="SSF46894">
    <property type="entry name" value="C-terminal effector domain of the bipartite response regulators"/>
    <property type="match status" value="1"/>
</dbReference>
<keyword evidence="5" id="KW-0804">Transcription</keyword>
<evidence type="ECO:0000256" key="4">
    <source>
        <dbReference type="ARBA" id="ARBA00023125"/>
    </source>
</evidence>
<dbReference type="Gene3D" id="6.10.250.690">
    <property type="match status" value="1"/>
</dbReference>
<evidence type="ECO:0000259" key="8">
    <source>
        <dbReference type="PROSITE" id="PS50110"/>
    </source>
</evidence>
<dbReference type="PROSITE" id="PS50110">
    <property type="entry name" value="RESPONSE_REGULATORY"/>
    <property type="match status" value="1"/>
</dbReference>
<dbReference type="Gene3D" id="3.40.50.2300">
    <property type="match status" value="1"/>
</dbReference>
<dbReference type="InterPro" id="IPR016032">
    <property type="entry name" value="Sig_transdc_resp-reg_C-effctor"/>
</dbReference>
<dbReference type="PANTHER" id="PTHR48111:SF1">
    <property type="entry name" value="TWO-COMPONENT RESPONSE REGULATOR ORR33"/>
    <property type="match status" value="1"/>
</dbReference>
<feature type="domain" description="OmpR/PhoB-type" evidence="9">
    <location>
        <begin position="125"/>
        <end position="223"/>
    </location>
</feature>
<feature type="domain" description="Response regulatory" evidence="8">
    <location>
        <begin position="2"/>
        <end position="116"/>
    </location>
</feature>
<evidence type="ECO:0000259" key="9">
    <source>
        <dbReference type="PROSITE" id="PS51755"/>
    </source>
</evidence>
<sequence length="226" mass="24714">MRLLVVEDDPTISRFLVKGLREDQHLVDLAEDGDAAEASALSGDYDAILLDVMLPAQDGFTVCRRLRAQGVDTPILMVTARDAVGDRVHGLDTGADDYLVKPFAFDEVVARLRALTRRGRTRSLSAILTAGALSLDQEAHQARVAGTPVPLTATEYRLLEYLMRRAGTIVSRDQLAEHVWGGDYDPCSNVADVYVGYLRKKLAGTAAADQIRTIRGLGYMLDRVEA</sequence>
<dbReference type="InterPro" id="IPR001867">
    <property type="entry name" value="OmpR/PhoB-type_DNA-bd"/>
</dbReference>
<dbReference type="Pfam" id="PF00486">
    <property type="entry name" value="Trans_reg_C"/>
    <property type="match status" value="1"/>
</dbReference>
<dbReference type="PATRIC" id="fig|1813736.3.peg.305"/>
<dbReference type="SUPFAM" id="SSF52172">
    <property type="entry name" value="CheY-like"/>
    <property type="match status" value="1"/>
</dbReference>
<dbReference type="GO" id="GO:0000156">
    <property type="term" value="F:phosphorelay response regulator activity"/>
    <property type="evidence" value="ECO:0007669"/>
    <property type="project" value="TreeGrafter"/>
</dbReference>
<name>A0A143PF35_LUTPR</name>
<proteinExistence type="predicted"/>
<keyword evidence="4 7" id="KW-0238">DNA-binding</keyword>
<feature type="modified residue" description="4-aspartylphosphate" evidence="6">
    <location>
        <position position="51"/>
    </location>
</feature>
<protein>
    <submittedName>
        <fullName evidence="10">Transcriptional regulatory protein TcrA</fullName>
    </submittedName>
</protein>
<dbReference type="InterPro" id="IPR039420">
    <property type="entry name" value="WalR-like"/>
</dbReference>
<evidence type="ECO:0000313" key="10">
    <source>
        <dbReference type="EMBL" id="AMY07125.1"/>
    </source>
</evidence>
<dbReference type="STRING" id="1855912.LuPra_00292"/>
<evidence type="ECO:0000256" key="6">
    <source>
        <dbReference type="PROSITE-ProRule" id="PRU00169"/>
    </source>
</evidence>
<dbReference type="CDD" id="cd00383">
    <property type="entry name" value="trans_reg_C"/>
    <property type="match status" value="1"/>
</dbReference>
<dbReference type="OrthoDB" id="9790442at2"/>
<dbReference type="Pfam" id="PF00072">
    <property type="entry name" value="Response_reg"/>
    <property type="match status" value="1"/>
</dbReference>
<evidence type="ECO:0000256" key="1">
    <source>
        <dbReference type="ARBA" id="ARBA00022553"/>
    </source>
</evidence>
<dbReference type="GO" id="GO:0006355">
    <property type="term" value="P:regulation of DNA-templated transcription"/>
    <property type="evidence" value="ECO:0007669"/>
    <property type="project" value="InterPro"/>
</dbReference>
<dbReference type="GO" id="GO:0032993">
    <property type="term" value="C:protein-DNA complex"/>
    <property type="evidence" value="ECO:0007669"/>
    <property type="project" value="TreeGrafter"/>
</dbReference>
<dbReference type="AlphaFoldDB" id="A0A143PF35"/>
<accession>A0A143PF35</accession>
<evidence type="ECO:0000256" key="3">
    <source>
        <dbReference type="ARBA" id="ARBA00023015"/>
    </source>
</evidence>
<feature type="DNA-binding region" description="OmpR/PhoB-type" evidence="7">
    <location>
        <begin position="125"/>
        <end position="223"/>
    </location>
</feature>
<dbReference type="InterPro" id="IPR001789">
    <property type="entry name" value="Sig_transdc_resp-reg_receiver"/>
</dbReference>
<gene>
    <name evidence="10" type="primary">tcrA_1</name>
    <name evidence="10" type="ORF">LuPra_00292</name>
</gene>
<reference evidence="11" key="2">
    <citation type="submission" date="2016-04" db="EMBL/GenBank/DDBJ databases">
        <title>First Complete Genome Sequence of a Subdivision 6 Acidobacterium.</title>
        <authorList>
            <person name="Huang S."/>
            <person name="Vieira S."/>
            <person name="Bunk B."/>
            <person name="Riedel T."/>
            <person name="Sproeer C."/>
            <person name="Overmann J."/>
        </authorList>
    </citation>
    <scope>NUCLEOTIDE SEQUENCE [LARGE SCALE GENOMIC DNA]</scope>
    <source>
        <strain evidence="11">DSM 100886 HEG_-6_39</strain>
    </source>
</reference>
<evidence type="ECO:0000256" key="7">
    <source>
        <dbReference type="PROSITE-ProRule" id="PRU01091"/>
    </source>
</evidence>
<dbReference type="GO" id="GO:0005829">
    <property type="term" value="C:cytosol"/>
    <property type="evidence" value="ECO:0007669"/>
    <property type="project" value="TreeGrafter"/>
</dbReference>
<dbReference type="InterPro" id="IPR011006">
    <property type="entry name" value="CheY-like_superfamily"/>
</dbReference>
<dbReference type="RefSeq" id="WP_110169117.1">
    <property type="nucleotide sequence ID" value="NZ_CP015136.1"/>
</dbReference>
<keyword evidence="3" id="KW-0805">Transcription regulation</keyword>
<dbReference type="FunFam" id="3.40.50.2300:FF:000002">
    <property type="entry name" value="DNA-binding response regulator PhoP"/>
    <property type="match status" value="1"/>
</dbReference>
<dbReference type="GO" id="GO:0000976">
    <property type="term" value="F:transcription cis-regulatory region binding"/>
    <property type="evidence" value="ECO:0007669"/>
    <property type="project" value="TreeGrafter"/>
</dbReference>
<evidence type="ECO:0000313" key="11">
    <source>
        <dbReference type="Proteomes" id="UP000076079"/>
    </source>
</evidence>
<dbReference type="PANTHER" id="PTHR48111">
    <property type="entry name" value="REGULATOR OF RPOS"/>
    <property type="match status" value="1"/>
</dbReference>
<dbReference type="Proteomes" id="UP000076079">
    <property type="component" value="Chromosome"/>
</dbReference>
<dbReference type="SMART" id="SM00862">
    <property type="entry name" value="Trans_reg_C"/>
    <property type="match status" value="1"/>
</dbReference>
<dbReference type="InterPro" id="IPR036388">
    <property type="entry name" value="WH-like_DNA-bd_sf"/>
</dbReference>
<dbReference type="Gene3D" id="1.10.10.10">
    <property type="entry name" value="Winged helix-like DNA-binding domain superfamily/Winged helix DNA-binding domain"/>
    <property type="match status" value="1"/>
</dbReference>
<keyword evidence="2" id="KW-0902">Two-component regulatory system</keyword>
<evidence type="ECO:0000256" key="5">
    <source>
        <dbReference type="ARBA" id="ARBA00023163"/>
    </source>
</evidence>
<evidence type="ECO:0000256" key="2">
    <source>
        <dbReference type="ARBA" id="ARBA00023012"/>
    </source>
</evidence>
<reference evidence="10 11" key="1">
    <citation type="journal article" date="2016" name="Genome Announc.">
        <title>First Complete Genome Sequence of a Subdivision 6 Acidobacterium Strain.</title>
        <authorList>
            <person name="Huang S."/>
            <person name="Vieira S."/>
            <person name="Bunk B."/>
            <person name="Riedel T."/>
            <person name="Sproer C."/>
            <person name="Overmann J."/>
        </authorList>
    </citation>
    <scope>NUCLEOTIDE SEQUENCE [LARGE SCALE GENOMIC DNA]</scope>
    <source>
        <strain evidence="11">DSM 100886 HEG_-6_39</strain>
    </source>
</reference>
<dbReference type="PROSITE" id="PS51755">
    <property type="entry name" value="OMPR_PHOB"/>
    <property type="match status" value="1"/>
</dbReference>
<organism evidence="10 11">
    <name type="scientific">Luteitalea pratensis</name>
    <dbReference type="NCBI Taxonomy" id="1855912"/>
    <lineage>
        <taxon>Bacteria</taxon>
        <taxon>Pseudomonadati</taxon>
        <taxon>Acidobacteriota</taxon>
        <taxon>Vicinamibacteria</taxon>
        <taxon>Vicinamibacterales</taxon>
        <taxon>Vicinamibacteraceae</taxon>
        <taxon>Luteitalea</taxon>
    </lineage>
</organism>
<dbReference type="CDD" id="cd19935">
    <property type="entry name" value="REC_OmpR_CusR-like"/>
    <property type="match status" value="1"/>
</dbReference>